<gene>
    <name evidence="2" type="ORF">MEUPH1_LOCUS17305</name>
</gene>
<feature type="region of interest" description="Disordered" evidence="1">
    <location>
        <begin position="76"/>
        <end position="102"/>
    </location>
</feature>
<feature type="compositionally biased region" description="Polar residues" evidence="1">
    <location>
        <begin position="78"/>
        <end position="89"/>
    </location>
</feature>
<feature type="compositionally biased region" description="Basic and acidic residues" evidence="1">
    <location>
        <begin position="1"/>
        <end position="20"/>
    </location>
</feature>
<dbReference type="AlphaFoldDB" id="A0AAV0X1C7"/>
<reference evidence="2 3" key="1">
    <citation type="submission" date="2023-01" db="EMBL/GenBank/DDBJ databases">
        <authorList>
            <person name="Whitehead M."/>
        </authorList>
    </citation>
    <scope>NUCLEOTIDE SEQUENCE [LARGE SCALE GENOMIC DNA]</scope>
</reference>
<protein>
    <submittedName>
        <fullName evidence="2">Uncharacterized protein</fullName>
    </submittedName>
</protein>
<dbReference type="EMBL" id="CARXXK010000003">
    <property type="protein sequence ID" value="CAI6362209.1"/>
    <property type="molecule type" value="Genomic_DNA"/>
</dbReference>
<keyword evidence="3" id="KW-1185">Reference proteome</keyword>
<evidence type="ECO:0000256" key="1">
    <source>
        <dbReference type="SAM" id="MobiDB-lite"/>
    </source>
</evidence>
<name>A0AAV0X1C7_9HEMI</name>
<evidence type="ECO:0000313" key="3">
    <source>
        <dbReference type="Proteomes" id="UP001160148"/>
    </source>
</evidence>
<dbReference type="Proteomes" id="UP001160148">
    <property type="component" value="Unassembled WGS sequence"/>
</dbReference>
<feature type="region of interest" description="Disordered" evidence="1">
    <location>
        <begin position="1"/>
        <end position="44"/>
    </location>
</feature>
<accession>A0AAV0X1C7</accession>
<comment type="caution">
    <text evidence="2">The sequence shown here is derived from an EMBL/GenBank/DDBJ whole genome shotgun (WGS) entry which is preliminary data.</text>
</comment>
<proteinExistence type="predicted"/>
<sequence>MALKDIVIRKRSENHVERQPENPNKSAGNLARVHPGSTSVPLEGCRRRPRTKITLFERKLRNFLISKCTLLRLKKNLLGSNPNRPGLNNSEKRKVAPQQQLQ</sequence>
<organism evidence="2 3">
    <name type="scientific">Macrosiphum euphorbiae</name>
    <name type="common">potato aphid</name>
    <dbReference type="NCBI Taxonomy" id="13131"/>
    <lineage>
        <taxon>Eukaryota</taxon>
        <taxon>Metazoa</taxon>
        <taxon>Ecdysozoa</taxon>
        <taxon>Arthropoda</taxon>
        <taxon>Hexapoda</taxon>
        <taxon>Insecta</taxon>
        <taxon>Pterygota</taxon>
        <taxon>Neoptera</taxon>
        <taxon>Paraneoptera</taxon>
        <taxon>Hemiptera</taxon>
        <taxon>Sternorrhyncha</taxon>
        <taxon>Aphidomorpha</taxon>
        <taxon>Aphidoidea</taxon>
        <taxon>Aphididae</taxon>
        <taxon>Macrosiphini</taxon>
        <taxon>Macrosiphum</taxon>
    </lineage>
</organism>
<evidence type="ECO:0000313" key="2">
    <source>
        <dbReference type="EMBL" id="CAI6362209.1"/>
    </source>
</evidence>